<evidence type="ECO:0000256" key="1">
    <source>
        <dbReference type="SAM" id="MobiDB-lite"/>
    </source>
</evidence>
<feature type="region of interest" description="Disordered" evidence="1">
    <location>
        <begin position="138"/>
        <end position="158"/>
    </location>
</feature>
<protein>
    <submittedName>
        <fullName evidence="2">Uncharacterized protein</fullName>
    </submittedName>
</protein>
<dbReference type="InParanoid" id="M3Z6V7"/>
<evidence type="ECO:0000313" key="2">
    <source>
        <dbReference type="Ensembl" id="ENSMPUP00000019320.1"/>
    </source>
</evidence>
<dbReference type="Ensembl" id="ENSMPUT00000019600.1">
    <property type="protein sequence ID" value="ENSMPUP00000019320.1"/>
    <property type="gene ID" value="ENSMPUG00000019448.1"/>
</dbReference>
<dbReference type="EMBL" id="AEYP01094866">
    <property type="status" value="NOT_ANNOTATED_CDS"/>
    <property type="molecule type" value="Genomic_DNA"/>
</dbReference>
<organism evidence="2">
    <name type="scientific">Mustela putorius furo</name>
    <name type="common">European domestic ferret</name>
    <name type="synonym">Mustela furo</name>
    <dbReference type="NCBI Taxonomy" id="9669"/>
    <lineage>
        <taxon>Eukaryota</taxon>
        <taxon>Metazoa</taxon>
        <taxon>Chordata</taxon>
        <taxon>Craniata</taxon>
        <taxon>Vertebrata</taxon>
        <taxon>Euteleostomi</taxon>
        <taxon>Mammalia</taxon>
        <taxon>Eutheria</taxon>
        <taxon>Laurasiatheria</taxon>
        <taxon>Carnivora</taxon>
        <taxon>Caniformia</taxon>
        <taxon>Musteloidea</taxon>
        <taxon>Mustelidae</taxon>
        <taxon>Mustelinae</taxon>
        <taxon>Mustela</taxon>
    </lineage>
</organism>
<dbReference type="STRING" id="9669.ENSMPUP00000019320"/>
<sequence length="352" mass="35503">MPKCPGKTLASSIPSKLMATCPNITPQPTQGTLAGQQQTAVLPSAGIPTGLLVNSGTITVPVGSTSANYSHCSNPDAMDTTLPSQAVFFHSLPQSKANHLPFYNTPPSSSTAVAHNSTNLPAKSAITPISISNHSVPGITSQPISGNQNGKQPGNSYQLGKPVAPTQAIGPTVSIAQPSKDGRKQAGIAASAFGTTVKKQKAFCSKTSILPSGISTASGHAVAAGILSARVSSSLITLTTLAPHVLTGPAAPMDGRSFGFGVSIPGPARSQVPGTSKYGAGLQGAPSTTSAPPFGQTTQAVSQNNMAAAVGGASPVPVFGQASNSTLNPGTQGQPIQNVGGKPQYYFNCWRR</sequence>
<feature type="region of interest" description="Disordered" evidence="1">
    <location>
        <begin position="271"/>
        <end position="294"/>
    </location>
</feature>
<name>M3Z6V7_MUSPF</name>
<proteinExistence type="predicted"/>
<dbReference type="GeneTree" id="ENSGT00940000164433"/>
<feature type="compositionally biased region" description="Polar residues" evidence="1">
    <location>
        <begin position="285"/>
        <end position="294"/>
    </location>
</feature>
<dbReference type="HOGENOM" id="CLU_787459_0_0_1"/>
<reference evidence="2" key="1">
    <citation type="submission" date="2024-06" db="UniProtKB">
        <authorList>
            <consortium name="Ensembl"/>
        </authorList>
    </citation>
    <scope>IDENTIFICATION</scope>
</reference>
<dbReference type="eggNOG" id="ENOG502RU1K">
    <property type="taxonomic scope" value="Eukaryota"/>
</dbReference>
<accession>M3Z6V7</accession>
<dbReference type="AlphaFoldDB" id="M3Z6V7"/>